<comment type="caution">
    <text evidence="5">The sequence shown here is derived from an EMBL/GenBank/DDBJ whole genome shotgun (WGS) entry which is preliminary data.</text>
</comment>
<evidence type="ECO:0000259" key="4">
    <source>
        <dbReference type="PROSITE" id="PS51186"/>
    </source>
</evidence>
<dbReference type="InterPro" id="IPR000182">
    <property type="entry name" value="GNAT_dom"/>
</dbReference>
<evidence type="ECO:0000313" key="6">
    <source>
        <dbReference type="Proteomes" id="UP000054709"/>
    </source>
</evidence>
<dbReference type="SUPFAM" id="SSF55729">
    <property type="entry name" value="Acyl-CoA N-acyltransferases (Nat)"/>
    <property type="match status" value="1"/>
</dbReference>
<evidence type="ECO:0000313" key="5">
    <source>
        <dbReference type="EMBL" id="KTD87391.1"/>
    </source>
</evidence>
<dbReference type="PANTHER" id="PTHR43877">
    <property type="entry name" value="AMINOALKYLPHOSPHONATE N-ACETYLTRANSFERASE-RELATED-RELATED"/>
    <property type="match status" value="1"/>
</dbReference>
<keyword evidence="6" id="KW-1185">Reference proteome</keyword>
<organism evidence="5 6">
    <name type="scientific">Paenibacillus etheri</name>
    <dbReference type="NCBI Taxonomy" id="1306852"/>
    <lineage>
        <taxon>Bacteria</taxon>
        <taxon>Bacillati</taxon>
        <taxon>Bacillota</taxon>
        <taxon>Bacilli</taxon>
        <taxon>Bacillales</taxon>
        <taxon>Paenibacillaceae</taxon>
        <taxon>Paenibacillus</taxon>
    </lineage>
</organism>
<accession>A0A0W1B1M3</accession>
<dbReference type="InterPro" id="IPR050832">
    <property type="entry name" value="Bact_Acetyltransf"/>
</dbReference>
<protein>
    <recommendedName>
        <fullName evidence="4">N-acetyltransferase domain-containing protein</fullName>
    </recommendedName>
</protein>
<dbReference type="Pfam" id="PF00583">
    <property type="entry name" value="Acetyltransf_1"/>
    <property type="match status" value="1"/>
</dbReference>
<reference evidence="5 6" key="1">
    <citation type="journal article" date="2015" name="Int. Biodeterior. Biodegradation">
        <title>Physiological and genetic screening methods for the isolation of methyl tert-butyl ether-degrading bacteria for bioremediation purposes.</title>
        <authorList>
            <person name="Guisado I.M."/>
            <person name="Purswani J."/>
            <person name="Gonzalez Lopez J."/>
            <person name="Pozo C."/>
        </authorList>
    </citation>
    <scope>NUCLEOTIDE SEQUENCE [LARGE SCALE GENOMIC DNA]</scope>
    <source>
        <strain evidence="5 6">SH7</strain>
    </source>
</reference>
<dbReference type="Proteomes" id="UP000054709">
    <property type="component" value="Unassembled WGS sequence"/>
</dbReference>
<keyword evidence="2" id="KW-0012">Acyltransferase</keyword>
<feature type="domain" description="N-acetyltransferase" evidence="4">
    <location>
        <begin position="10"/>
        <end position="161"/>
    </location>
</feature>
<dbReference type="EMBL" id="LCZJ02000018">
    <property type="protein sequence ID" value="KTD87391.1"/>
    <property type="molecule type" value="Genomic_DNA"/>
</dbReference>
<dbReference type="AlphaFoldDB" id="A0A0W1B1M3"/>
<dbReference type="OrthoDB" id="9776689at2"/>
<dbReference type="GO" id="GO:0016747">
    <property type="term" value="F:acyltransferase activity, transferring groups other than amino-acyl groups"/>
    <property type="evidence" value="ECO:0007669"/>
    <property type="project" value="InterPro"/>
</dbReference>
<dbReference type="RefSeq" id="WP_060622914.1">
    <property type="nucleotide sequence ID" value="NZ_LCZJ02000018.1"/>
</dbReference>
<evidence type="ECO:0000256" key="2">
    <source>
        <dbReference type="ARBA" id="ARBA00023315"/>
    </source>
</evidence>
<proteinExistence type="predicted"/>
<evidence type="ECO:0000256" key="1">
    <source>
        <dbReference type="ARBA" id="ARBA00022679"/>
    </source>
</evidence>
<sequence length="1058" mass="119381">MTLKTTAEQIRIIEYDPSYAKAVAEMWNRSNESWGGGTNQRTEDTVRREMEISSNLNVFLAVDGEEVVGFCSFAHYRQDEGALYVPLLNVRPDYHGYKVGRNLILNAVRKTIEAGWPRLDLFTWAGNTKAVPMYKKCGFFWEKNEDYVHLMNFIPTVLQTEALAPYFEQLDWYADSTRELPIQPDGRREHGFDFFDYTWQKGELSLRAEFEKTGRGLTALDTPDYEISTEIDDHDLVFGSTYKIRYHIKNRSASDLAIEIKGQNDKNIRFVLSAAPTLAPGETAIVEGEFELDPIREEQNDKKTHPVVMSKWIIGGKHAEFRIGVAPKFPLKMNMELPTRELYPGLPADLYLNVENNFAAEAEFSFDLPEEEFLTWADRTVSFSVPAKSKASIRVPFTLNLYGLYSRDIEVTAVPAGEKVVSFISKISVLMKGTHGRFGGEHGDQWVAVNGAYSVHLNNNDNGMWIEYPGSSHNFWLTHPKLGKPFAEEFSKKQAKEVKIYSEGEGQVLETLYESDEFPGLEIKRVAKLFANGIAEFYSEVCNTSNQTLEEDMYLLTNFGFFGKRLILPYQGHYVDMGDAYSGDPSSWDSAQITENWLFSKEENVTCGVCWDPSLKLLRPEYPLGLEHNLGQISAGDVVRTKTLVFALNTFLMWSDFRTFARKQLNPITPVLDDHLELTLGGGNPFAAGALHAELVERKMTSLDGSLELYVQTDRGEEQKVAEMELQREQNLHSAGFELSPEEAESSSEHSQSSQKVRVVYRGEDRIQERSGLWFPQTETGAIVYDIEEGSAGPIYTVSNGVLSIAAAPDFGSVVHSLKHHGEEWLDSSYPEAAPRSWWNPWHGGLGVDISGIGGFSRLEEPRSAAWTEQKDVQGNVWRGLRITTSIEKQEKNRGIVVNQHYLMLPGVSVLCVLHSVTNDSGMTLPNYSLSEENYIKPSPVYAEGWMEFSKEGKFLLGTVETYLEAKGLLRIGASSRKDMLHMVSSHPNQSASAYVNNKVFNHEVHHHLPLLNGETVWTQPSFLIMGELALNSEDVRSLLKLTFARPTDEKEILNADH</sequence>
<dbReference type="CDD" id="cd04301">
    <property type="entry name" value="NAT_SF"/>
    <property type="match status" value="1"/>
</dbReference>
<keyword evidence="1" id="KW-0808">Transferase</keyword>
<feature type="region of interest" description="Disordered" evidence="3">
    <location>
        <begin position="738"/>
        <end position="757"/>
    </location>
</feature>
<name>A0A0W1B1M3_9BACL</name>
<gene>
    <name evidence="5" type="ORF">UQ64_11255</name>
</gene>
<dbReference type="PROSITE" id="PS51186">
    <property type="entry name" value="GNAT"/>
    <property type="match status" value="1"/>
</dbReference>
<dbReference type="InterPro" id="IPR016181">
    <property type="entry name" value="Acyl_CoA_acyltransferase"/>
</dbReference>
<dbReference type="Gene3D" id="3.40.630.30">
    <property type="match status" value="1"/>
</dbReference>
<evidence type="ECO:0000256" key="3">
    <source>
        <dbReference type="SAM" id="MobiDB-lite"/>
    </source>
</evidence>